<comment type="caution">
    <text evidence="2">The sequence shown here is derived from an EMBL/GenBank/DDBJ whole genome shotgun (WGS) entry which is preliminary data.</text>
</comment>
<reference evidence="2 3" key="1">
    <citation type="submission" date="2020-12" db="EMBL/GenBank/DDBJ databases">
        <title>Streptomyces typhae sp. nov., a novel endophytic actinomycete isolated from the root of cattail pollen (Typha angustifolia L.).</title>
        <authorList>
            <person name="Peng C."/>
            <person name="Liu C."/>
        </authorList>
    </citation>
    <scope>NUCLEOTIDE SEQUENCE [LARGE SCALE GENOMIC DNA]</scope>
    <source>
        <strain evidence="2 3">JCM 4753</strain>
    </source>
</reference>
<dbReference type="SUPFAM" id="SSF53697">
    <property type="entry name" value="SIS domain"/>
    <property type="match status" value="1"/>
</dbReference>
<dbReference type="PANTHER" id="PTHR30514:SF18">
    <property type="entry name" value="RPIR-FAMILY TRANSCRIPTIONAL REGULATOR"/>
    <property type="match status" value="1"/>
</dbReference>
<dbReference type="InterPro" id="IPR009057">
    <property type="entry name" value="Homeodomain-like_sf"/>
</dbReference>
<sequence length="277" mass="29362">MSDSPAARLQVLFEGHRLTPTQRRIAHCMVRRAADAPFLSSVELAELAGVSQPSVTRFAVALGFDGYPALRRHLREVAPADAGASADLNEYQQAVQAEIENLRHLSDILADPAPVERAGRILASSRPLPVLGLRAAASQAYGFSYFAAKVHPDVRLLDEGGSMLTDRVDAAVRAGASALLCFALPRHPREVVEALEYARSTGLTVVTVADSAFAPVAAHSDLLLPAAVGTGLAFDTACAPMLLGRVLLEAMCDGLPDAQARLEEFDVGAAERGLFVE</sequence>
<evidence type="ECO:0000313" key="3">
    <source>
        <dbReference type="Proteomes" id="UP000634780"/>
    </source>
</evidence>
<name>A0ABS0XC82_9ACTN</name>
<dbReference type="Gene3D" id="3.40.50.10490">
    <property type="entry name" value="Glucose-6-phosphate isomerase like protein, domain 1"/>
    <property type="match status" value="1"/>
</dbReference>
<dbReference type="PANTHER" id="PTHR30514">
    <property type="entry name" value="GLUCOKINASE"/>
    <property type="match status" value="1"/>
</dbReference>
<dbReference type="RefSeq" id="WP_190116390.1">
    <property type="nucleotide sequence ID" value="NZ_BMVR01000005.1"/>
</dbReference>
<keyword evidence="3" id="KW-1185">Reference proteome</keyword>
<dbReference type="Pfam" id="PF01418">
    <property type="entry name" value="HTH_6"/>
    <property type="match status" value="1"/>
</dbReference>
<dbReference type="Proteomes" id="UP000634780">
    <property type="component" value="Unassembled WGS sequence"/>
</dbReference>
<gene>
    <name evidence="2" type="ORF">JGB26_27640</name>
</gene>
<dbReference type="PROSITE" id="PS51071">
    <property type="entry name" value="HTH_RPIR"/>
    <property type="match status" value="1"/>
</dbReference>
<evidence type="ECO:0000313" key="2">
    <source>
        <dbReference type="EMBL" id="MBJ3810824.1"/>
    </source>
</evidence>
<protein>
    <submittedName>
        <fullName evidence="2">MurR/RpiR family transcriptional regulator</fullName>
    </submittedName>
</protein>
<dbReference type="InterPro" id="IPR046348">
    <property type="entry name" value="SIS_dom_sf"/>
</dbReference>
<organism evidence="2 3">
    <name type="scientific">Streptomyces flavofungini</name>
    <dbReference type="NCBI Taxonomy" id="68200"/>
    <lineage>
        <taxon>Bacteria</taxon>
        <taxon>Bacillati</taxon>
        <taxon>Actinomycetota</taxon>
        <taxon>Actinomycetes</taxon>
        <taxon>Kitasatosporales</taxon>
        <taxon>Streptomycetaceae</taxon>
        <taxon>Streptomyces</taxon>
    </lineage>
</organism>
<feature type="domain" description="HTH rpiR-type" evidence="1">
    <location>
        <begin position="5"/>
        <end position="81"/>
    </location>
</feature>
<accession>A0ABS0XC82</accession>
<dbReference type="SUPFAM" id="SSF46689">
    <property type="entry name" value="Homeodomain-like"/>
    <property type="match status" value="1"/>
</dbReference>
<evidence type="ECO:0000259" key="1">
    <source>
        <dbReference type="PROSITE" id="PS51071"/>
    </source>
</evidence>
<dbReference type="EMBL" id="JAEKOZ010000020">
    <property type="protein sequence ID" value="MBJ3810824.1"/>
    <property type="molecule type" value="Genomic_DNA"/>
</dbReference>
<dbReference type="Gene3D" id="1.10.10.10">
    <property type="entry name" value="Winged helix-like DNA-binding domain superfamily/Winged helix DNA-binding domain"/>
    <property type="match status" value="1"/>
</dbReference>
<dbReference type="InterPro" id="IPR036388">
    <property type="entry name" value="WH-like_DNA-bd_sf"/>
</dbReference>
<dbReference type="InterPro" id="IPR047640">
    <property type="entry name" value="RpiR-like"/>
</dbReference>
<proteinExistence type="predicted"/>
<dbReference type="InterPro" id="IPR000281">
    <property type="entry name" value="HTH_RpiR"/>
</dbReference>